<accession>A0A2M4DJF2</accession>
<sequence length="131" mass="13715">MSLRTAESALISSLLLPLINLSMAAFCCFCTPARSFACFFFTASSSFCCFLAVFWKPFSCRSESTVIGSNTSGGSVTSTFFASVPPPPAPPLPPVSSMPMAFILSERSLAAPMKARGSESASMKSSNPSGT</sequence>
<evidence type="ECO:0000313" key="3">
    <source>
        <dbReference type="EMBL" id="MBW77672.1"/>
    </source>
</evidence>
<keyword evidence="1" id="KW-0812">Transmembrane</keyword>
<name>A0A2M4DJF2_ANODA</name>
<proteinExistence type="predicted"/>
<keyword evidence="1" id="KW-1133">Transmembrane helix</keyword>
<evidence type="ECO:0000256" key="1">
    <source>
        <dbReference type="SAM" id="Phobius"/>
    </source>
</evidence>
<evidence type="ECO:0000256" key="2">
    <source>
        <dbReference type="SAM" id="SignalP"/>
    </source>
</evidence>
<keyword evidence="2" id="KW-0732">Signal</keyword>
<protein>
    <recommendedName>
        <fullName evidence="4">Secreted protein</fullName>
    </recommendedName>
</protein>
<reference evidence="3" key="1">
    <citation type="submission" date="2018-01" db="EMBL/GenBank/DDBJ databases">
        <title>An insight into the sialome of Amazonian anophelines.</title>
        <authorList>
            <person name="Ribeiro J.M."/>
            <person name="Scarpassa V."/>
            <person name="Calvo E."/>
        </authorList>
    </citation>
    <scope>NUCLEOTIDE SEQUENCE</scope>
</reference>
<dbReference type="AlphaFoldDB" id="A0A2M4DJF2"/>
<dbReference type="EMBL" id="GGFL01013494">
    <property type="protein sequence ID" value="MBW77672.1"/>
    <property type="molecule type" value="Transcribed_RNA"/>
</dbReference>
<keyword evidence="1" id="KW-0472">Membrane</keyword>
<evidence type="ECO:0008006" key="4">
    <source>
        <dbReference type="Google" id="ProtNLM"/>
    </source>
</evidence>
<feature type="signal peptide" evidence="2">
    <location>
        <begin position="1"/>
        <end position="24"/>
    </location>
</feature>
<feature type="chain" id="PRO_5014669656" description="Secreted protein" evidence="2">
    <location>
        <begin position="25"/>
        <end position="131"/>
    </location>
</feature>
<organism evidence="3">
    <name type="scientific">Anopheles darlingi</name>
    <name type="common">Mosquito</name>
    <dbReference type="NCBI Taxonomy" id="43151"/>
    <lineage>
        <taxon>Eukaryota</taxon>
        <taxon>Metazoa</taxon>
        <taxon>Ecdysozoa</taxon>
        <taxon>Arthropoda</taxon>
        <taxon>Hexapoda</taxon>
        <taxon>Insecta</taxon>
        <taxon>Pterygota</taxon>
        <taxon>Neoptera</taxon>
        <taxon>Endopterygota</taxon>
        <taxon>Diptera</taxon>
        <taxon>Nematocera</taxon>
        <taxon>Culicoidea</taxon>
        <taxon>Culicidae</taxon>
        <taxon>Anophelinae</taxon>
        <taxon>Anopheles</taxon>
    </lineage>
</organism>
<feature type="transmembrane region" description="Helical" evidence="1">
    <location>
        <begin position="34"/>
        <end position="55"/>
    </location>
</feature>